<reference evidence="3" key="1">
    <citation type="submission" date="2025-08" db="UniProtKB">
        <authorList>
            <consortium name="RefSeq"/>
        </authorList>
    </citation>
    <scope>IDENTIFICATION</scope>
</reference>
<sequence length="179" mass="19932">MELRIKIRRIVTVLGLVFVNLAVLKENIASATSECELPVKHGEVAWQSNLTGTVVDVKWNYGKENCNSEVSCFGVNGTENIPMDVQLKPLQIQRGQLVRFVPGTSFSMQAFRVDLEGFDACDSSYGQAVSNQPVTTAFIVEERYLALGSNLFIGEFSHAYLGHFLPSFFFSLISFLRLV</sequence>
<accession>A0A8B7YKB2</accession>
<evidence type="ECO:0000313" key="2">
    <source>
        <dbReference type="Proteomes" id="UP000694845"/>
    </source>
</evidence>
<dbReference type="Proteomes" id="UP000694845">
    <property type="component" value="Unplaced"/>
</dbReference>
<dbReference type="AlphaFoldDB" id="A0A8B7YKB2"/>
<dbReference type="GeneID" id="110980933"/>
<name>A0A8B7YKB2_ACAPL</name>
<feature type="signal peptide" evidence="1">
    <location>
        <begin position="1"/>
        <end position="24"/>
    </location>
</feature>
<dbReference type="KEGG" id="aplc:110980933"/>
<proteinExistence type="predicted"/>
<feature type="chain" id="PRO_5034623009" evidence="1">
    <location>
        <begin position="25"/>
        <end position="179"/>
    </location>
</feature>
<dbReference type="RefSeq" id="XP_022093703.1">
    <property type="nucleotide sequence ID" value="XM_022238011.1"/>
</dbReference>
<keyword evidence="1" id="KW-0732">Signal</keyword>
<evidence type="ECO:0000256" key="1">
    <source>
        <dbReference type="SAM" id="SignalP"/>
    </source>
</evidence>
<evidence type="ECO:0000313" key="3">
    <source>
        <dbReference type="RefSeq" id="XP_022093703.1"/>
    </source>
</evidence>
<organism evidence="2 3">
    <name type="scientific">Acanthaster planci</name>
    <name type="common">Crown-of-thorns starfish</name>
    <dbReference type="NCBI Taxonomy" id="133434"/>
    <lineage>
        <taxon>Eukaryota</taxon>
        <taxon>Metazoa</taxon>
        <taxon>Echinodermata</taxon>
        <taxon>Eleutherozoa</taxon>
        <taxon>Asterozoa</taxon>
        <taxon>Asteroidea</taxon>
        <taxon>Valvatacea</taxon>
        <taxon>Valvatida</taxon>
        <taxon>Acanthasteridae</taxon>
        <taxon>Acanthaster</taxon>
    </lineage>
</organism>
<keyword evidence="2" id="KW-1185">Reference proteome</keyword>
<protein>
    <submittedName>
        <fullName evidence="3">Uncharacterized protein LOC110980933</fullName>
    </submittedName>
</protein>
<gene>
    <name evidence="3" type="primary">LOC110980933</name>
</gene>